<keyword evidence="7" id="KW-1185">Reference proteome</keyword>
<dbReference type="Gene3D" id="3.40.309.10">
    <property type="entry name" value="Aldehyde Dehydrogenase, Chain A, domain 2"/>
    <property type="match status" value="1"/>
</dbReference>
<dbReference type="Proteomes" id="UP001156641">
    <property type="component" value="Unassembled WGS sequence"/>
</dbReference>
<dbReference type="InterPro" id="IPR029510">
    <property type="entry name" value="Ald_DH_CS_GLU"/>
</dbReference>
<dbReference type="InterPro" id="IPR016161">
    <property type="entry name" value="Ald_DH/histidinol_DH"/>
</dbReference>
<dbReference type="EMBL" id="BSOS01000006">
    <property type="protein sequence ID" value="GLR65712.1"/>
    <property type="molecule type" value="Genomic_DNA"/>
</dbReference>
<dbReference type="InterPro" id="IPR016163">
    <property type="entry name" value="Ald_DH_C"/>
</dbReference>
<dbReference type="CDD" id="cd07106">
    <property type="entry name" value="ALDH_AldA-AAD23400"/>
    <property type="match status" value="1"/>
</dbReference>
<evidence type="ECO:0000256" key="2">
    <source>
        <dbReference type="ARBA" id="ARBA00023002"/>
    </source>
</evidence>
<feature type="domain" description="Aldehyde dehydrogenase" evidence="5">
    <location>
        <begin position="18"/>
        <end position="461"/>
    </location>
</feature>
<organism evidence="6 7">
    <name type="scientific">Acidocella aquatica</name>
    <dbReference type="NCBI Taxonomy" id="1922313"/>
    <lineage>
        <taxon>Bacteria</taxon>
        <taxon>Pseudomonadati</taxon>
        <taxon>Pseudomonadota</taxon>
        <taxon>Alphaproteobacteria</taxon>
        <taxon>Acetobacterales</taxon>
        <taxon>Acidocellaceae</taxon>
        <taxon>Acidocella</taxon>
    </lineage>
</organism>
<proteinExistence type="inferred from homology"/>
<name>A0ABQ6A324_9PROT</name>
<evidence type="ECO:0000256" key="3">
    <source>
        <dbReference type="PROSITE-ProRule" id="PRU10007"/>
    </source>
</evidence>
<dbReference type="SUPFAM" id="SSF53720">
    <property type="entry name" value="ALDH-like"/>
    <property type="match status" value="1"/>
</dbReference>
<feature type="active site" evidence="3">
    <location>
        <position position="241"/>
    </location>
</feature>
<keyword evidence="2 4" id="KW-0560">Oxidoreductase</keyword>
<sequence>MNDYRLLINGQLTPGALNMDVLNPATGEIITRCPRADAAQVEAAVQAAKAAFPAWSKLTIEARRARLFAIAASLEARLEEFARLLTTEQGKPLADATGEIGGAVAMLRILGSMELPTKILKEDEREKIVEHRTPLGVVAAITPWNYPMTILMVKITPALLAGNTVVAKPAPTTPLSSLRFAEICNEHLPAGVFNMITDLNDLGGLLTKHPDVAKISFTGSTATGKKVMESASGTLKRVTLELGGNDVGIVLDDADPKVVAPKIFAGAMINAGQVCLAIKRLYVHDSLYEEMCTELATLADAAIVEDGMKQGVQMGPLQNRAQYEKVKALIEDTRSEGTIIAGGVFPEGPGYFIRPTIVRDIGDNARLVREEQFGPVLPVLRYSSIDDAIARANDTTYGLGGTVWTANPERGLEVAMKIDSGIVWVNQHLNVHPDVPAGGAKQSGMGSELGLEGLAEFTQNHIVYVAK</sequence>
<dbReference type="InterPro" id="IPR044086">
    <property type="entry name" value="LUC3-like"/>
</dbReference>
<protein>
    <submittedName>
        <fullName evidence="6">Aldehyde dehydrogenase</fullName>
    </submittedName>
</protein>
<dbReference type="PROSITE" id="PS00687">
    <property type="entry name" value="ALDEHYDE_DEHYDR_GLU"/>
    <property type="match status" value="1"/>
</dbReference>
<dbReference type="InterPro" id="IPR015590">
    <property type="entry name" value="Aldehyde_DH_dom"/>
</dbReference>
<gene>
    <name evidence="6" type="ORF">GCM10010909_03900</name>
</gene>
<comment type="similarity">
    <text evidence="1 4">Belongs to the aldehyde dehydrogenase family.</text>
</comment>
<comment type="caution">
    <text evidence="6">The sequence shown here is derived from an EMBL/GenBank/DDBJ whole genome shotgun (WGS) entry which is preliminary data.</text>
</comment>
<evidence type="ECO:0000313" key="6">
    <source>
        <dbReference type="EMBL" id="GLR65712.1"/>
    </source>
</evidence>
<reference evidence="7" key="1">
    <citation type="journal article" date="2019" name="Int. J. Syst. Evol. Microbiol.">
        <title>The Global Catalogue of Microorganisms (GCM) 10K type strain sequencing project: providing services to taxonomists for standard genome sequencing and annotation.</title>
        <authorList>
            <consortium name="The Broad Institute Genomics Platform"/>
            <consortium name="The Broad Institute Genome Sequencing Center for Infectious Disease"/>
            <person name="Wu L."/>
            <person name="Ma J."/>
        </authorList>
    </citation>
    <scope>NUCLEOTIDE SEQUENCE [LARGE SCALE GENOMIC DNA]</scope>
    <source>
        <strain evidence="7">NBRC 112502</strain>
    </source>
</reference>
<evidence type="ECO:0000256" key="4">
    <source>
        <dbReference type="RuleBase" id="RU003345"/>
    </source>
</evidence>
<evidence type="ECO:0000256" key="1">
    <source>
        <dbReference type="ARBA" id="ARBA00009986"/>
    </source>
</evidence>
<accession>A0ABQ6A324</accession>
<evidence type="ECO:0000313" key="7">
    <source>
        <dbReference type="Proteomes" id="UP001156641"/>
    </source>
</evidence>
<dbReference type="Gene3D" id="3.40.605.10">
    <property type="entry name" value="Aldehyde Dehydrogenase, Chain A, domain 1"/>
    <property type="match status" value="1"/>
</dbReference>
<evidence type="ECO:0000259" key="5">
    <source>
        <dbReference type="Pfam" id="PF00171"/>
    </source>
</evidence>
<dbReference type="Pfam" id="PF00171">
    <property type="entry name" value="Aldedh"/>
    <property type="match status" value="1"/>
</dbReference>
<dbReference type="RefSeq" id="WP_284256227.1">
    <property type="nucleotide sequence ID" value="NZ_BSOS01000006.1"/>
</dbReference>
<dbReference type="PANTHER" id="PTHR42804:SF1">
    <property type="entry name" value="ALDEHYDE DEHYDROGENASE-RELATED"/>
    <property type="match status" value="1"/>
</dbReference>
<dbReference type="PANTHER" id="PTHR42804">
    <property type="entry name" value="ALDEHYDE DEHYDROGENASE"/>
    <property type="match status" value="1"/>
</dbReference>
<dbReference type="InterPro" id="IPR016162">
    <property type="entry name" value="Ald_DH_N"/>
</dbReference>